<dbReference type="AlphaFoldDB" id="A0A3R7NXW3"/>
<feature type="compositionally biased region" description="Low complexity" evidence="1">
    <location>
        <begin position="430"/>
        <end position="443"/>
    </location>
</feature>
<organism evidence="2 3">
    <name type="scientific">Penaeus vannamei</name>
    <name type="common">Whiteleg shrimp</name>
    <name type="synonym">Litopenaeus vannamei</name>
    <dbReference type="NCBI Taxonomy" id="6689"/>
    <lineage>
        <taxon>Eukaryota</taxon>
        <taxon>Metazoa</taxon>
        <taxon>Ecdysozoa</taxon>
        <taxon>Arthropoda</taxon>
        <taxon>Crustacea</taxon>
        <taxon>Multicrustacea</taxon>
        <taxon>Malacostraca</taxon>
        <taxon>Eumalacostraca</taxon>
        <taxon>Eucarida</taxon>
        <taxon>Decapoda</taxon>
        <taxon>Dendrobranchiata</taxon>
        <taxon>Penaeoidea</taxon>
        <taxon>Penaeidae</taxon>
        <taxon>Penaeus</taxon>
    </lineage>
</organism>
<evidence type="ECO:0000313" key="3">
    <source>
        <dbReference type="Proteomes" id="UP000283509"/>
    </source>
</evidence>
<comment type="caution">
    <text evidence="2">The sequence shown here is derived from an EMBL/GenBank/DDBJ whole genome shotgun (WGS) entry which is preliminary data.</text>
</comment>
<dbReference type="EMBL" id="QCYY01002522">
    <property type="protein sequence ID" value="ROT69758.1"/>
    <property type="molecule type" value="Genomic_DNA"/>
</dbReference>
<feature type="compositionally biased region" description="Basic and acidic residues" evidence="1">
    <location>
        <begin position="315"/>
        <end position="328"/>
    </location>
</feature>
<accession>A0A3R7NXW3</accession>
<name>A0A3R7NXW3_PENVA</name>
<proteinExistence type="predicted"/>
<reference evidence="2 3" key="2">
    <citation type="submission" date="2019-01" db="EMBL/GenBank/DDBJ databases">
        <title>The decoding of complex shrimp genome reveals the adaptation for benthos swimmer, frequently molting mechanism and breeding impact on genome.</title>
        <authorList>
            <person name="Sun Y."/>
            <person name="Gao Y."/>
            <person name="Yu Y."/>
        </authorList>
    </citation>
    <scope>NUCLEOTIDE SEQUENCE [LARGE SCALE GENOMIC DNA]</scope>
    <source>
        <tissue evidence="2">Muscle</tissue>
    </source>
</reference>
<evidence type="ECO:0000256" key="1">
    <source>
        <dbReference type="SAM" id="MobiDB-lite"/>
    </source>
</evidence>
<feature type="compositionally biased region" description="Pro residues" evidence="1">
    <location>
        <begin position="180"/>
        <end position="198"/>
    </location>
</feature>
<sequence>MMIREMEGGVGNFPRTDAMRDPGGVAAAPQEEGSSHSTSSSSSSPLPALTSAPSSLSFLSTTQDSSSSPPLGLLLKSSLPFAPFLPHAHPPTREGEGMGVSQSFRVIHSYMDTWTSAASTRDGAVHLDRVYGDDAAPAVAATSAGPEGGRGAPSLPVQSYVAFDTDPPLRHSPAVLGQPVPRPPPPVLYPPPPLPAPAQIPSLSHESPASDFSLPLLTPTQNGPLCHSTLAGDPPYSYLLPGLNPFLPRPTADLNPPPPWLALALPQHEDPHKQGAPRSARRTSPRLPQALPERPLSSEPPDEAPKGALEPRSGSPRDKVHHPERQDGQPRVSPHKKLHMDAVEGLEESARAVTKAAPDGAFTQGVTDLACDVTNTSFDVKPYMQSGPASAATTGFLPGEDALPDPAGAAAPGDDCQWAEDDSGCFEGMSSSSDPSRRSALLQPLPPSPASDSFELLASVFKDRLAEEVDVFTRYMRHIQDEGPRPVISEEDQEETKHYQLLLQLHHLAAKITRLLLQY</sequence>
<feature type="region of interest" description="Disordered" evidence="1">
    <location>
        <begin position="171"/>
        <end position="216"/>
    </location>
</feature>
<gene>
    <name evidence="2" type="ORF">C7M84_012037</name>
</gene>
<dbReference type="OrthoDB" id="6379408at2759"/>
<feature type="compositionally biased region" description="Low complexity" evidence="1">
    <location>
        <begin position="399"/>
        <end position="415"/>
    </location>
</feature>
<feature type="region of interest" description="Disordered" evidence="1">
    <location>
        <begin position="1"/>
        <end position="71"/>
    </location>
</feature>
<keyword evidence="3" id="KW-1185">Reference proteome</keyword>
<feature type="region of interest" description="Disordered" evidence="1">
    <location>
        <begin position="399"/>
        <end position="449"/>
    </location>
</feature>
<reference evidence="2 3" key="1">
    <citation type="submission" date="2018-04" db="EMBL/GenBank/DDBJ databases">
        <authorList>
            <person name="Zhang X."/>
            <person name="Yuan J."/>
            <person name="Li F."/>
            <person name="Xiang J."/>
        </authorList>
    </citation>
    <scope>NUCLEOTIDE SEQUENCE [LARGE SCALE GENOMIC DNA]</scope>
    <source>
        <tissue evidence="2">Muscle</tissue>
    </source>
</reference>
<dbReference type="Proteomes" id="UP000283509">
    <property type="component" value="Unassembled WGS sequence"/>
</dbReference>
<feature type="region of interest" description="Disordered" evidence="1">
    <location>
        <begin position="258"/>
        <end position="350"/>
    </location>
</feature>
<protein>
    <submittedName>
        <fullName evidence="2">Uncharacterized protein</fullName>
    </submittedName>
</protein>
<evidence type="ECO:0000313" key="2">
    <source>
        <dbReference type="EMBL" id="ROT69758.1"/>
    </source>
</evidence>
<feature type="compositionally biased region" description="Low complexity" evidence="1">
    <location>
        <begin position="35"/>
        <end position="71"/>
    </location>
</feature>